<evidence type="ECO:0000313" key="3">
    <source>
        <dbReference type="Proteomes" id="UP001174209"/>
    </source>
</evidence>
<gene>
    <name evidence="2" type="ORF">P5G52_11435</name>
</gene>
<evidence type="ECO:0000256" key="1">
    <source>
        <dbReference type="SAM" id="Phobius"/>
    </source>
</evidence>
<organism evidence="2 3">
    <name type="scientific">Arthrobacter burdickii</name>
    <dbReference type="NCBI Taxonomy" id="3035920"/>
    <lineage>
        <taxon>Bacteria</taxon>
        <taxon>Bacillati</taxon>
        <taxon>Actinomycetota</taxon>
        <taxon>Actinomycetes</taxon>
        <taxon>Micrococcales</taxon>
        <taxon>Micrococcaceae</taxon>
        <taxon>Arthrobacter</taxon>
    </lineage>
</organism>
<accession>A0ABT8K575</accession>
<feature type="transmembrane region" description="Helical" evidence="1">
    <location>
        <begin position="112"/>
        <end position="133"/>
    </location>
</feature>
<comment type="caution">
    <text evidence="2">The sequence shown here is derived from an EMBL/GenBank/DDBJ whole genome shotgun (WGS) entry which is preliminary data.</text>
</comment>
<keyword evidence="1" id="KW-0812">Transmembrane</keyword>
<proteinExistence type="predicted"/>
<evidence type="ECO:0000313" key="2">
    <source>
        <dbReference type="EMBL" id="MDN4611474.1"/>
    </source>
</evidence>
<feature type="transmembrane region" description="Helical" evidence="1">
    <location>
        <begin position="73"/>
        <end position="92"/>
    </location>
</feature>
<feature type="transmembrane region" description="Helical" evidence="1">
    <location>
        <begin position="46"/>
        <end position="66"/>
    </location>
</feature>
<dbReference type="Proteomes" id="UP001174209">
    <property type="component" value="Unassembled WGS sequence"/>
</dbReference>
<dbReference type="EMBL" id="JAROCG010000001">
    <property type="protein sequence ID" value="MDN4611474.1"/>
    <property type="molecule type" value="Genomic_DNA"/>
</dbReference>
<keyword evidence="1" id="KW-0472">Membrane</keyword>
<name>A0ABT8K575_9MICC</name>
<protein>
    <submittedName>
        <fullName evidence="2">Uncharacterized protein</fullName>
    </submittedName>
</protein>
<reference evidence="2" key="1">
    <citation type="submission" date="2023-06" db="EMBL/GenBank/DDBJ databases">
        <title>MT1 and MT2 Draft Genomes of Novel Species.</title>
        <authorList>
            <person name="Venkateswaran K."/>
        </authorList>
    </citation>
    <scope>NUCLEOTIDE SEQUENCE</scope>
    <source>
        <strain evidence="2">IIF3SC-B10</strain>
    </source>
</reference>
<keyword evidence="3" id="KW-1185">Reference proteome</keyword>
<keyword evidence="1" id="KW-1133">Transmembrane helix</keyword>
<dbReference type="RefSeq" id="WP_301227468.1">
    <property type="nucleotide sequence ID" value="NZ_JAROCG010000001.1"/>
</dbReference>
<sequence>MQKFAFFQVAATAIPTLFIALAVTGKIFDNEGKSPYALKSWGQAQFAIGNILVWVTAELACLAVLISGHTNEYLGWAIGGVIGIQMLTLVTAVLTEPISKFIPPIGKDRDKWVWQLIACAAAPVIIYIVLILFL</sequence>